<feature type="compositionally biased region" description="Polar residues" evidence="1">
    <location>
        <begin position="100"/>
        <end position="112"/>
    </location>
</feature>
<dbReference type="EMBL" id="AP011946">
    <property type="protein sequence ID" value="BAM38824.1"/>
    <property type="molecule type" value="Genomic_DNA"/>
</dbReference>
<evidence type="ECO:0000313" key="3">
    <source>
        <dbReference type="Proteomes" id="UP000003786"/>
    </source>
</evidence>
<protein>
    <submittedName>
        <fullName evidence="2">Uncharacterized protein</fullName>
    </submittedName>
</protein>
<dbReference type="KEGG" id="tot:TOT_010000292"/>
<name>J4DNE6_THEOR</name>
<accession>J4DNE6</accession>
<dbReference type="RefSeq" id="XP_009689125.1">
    <property type="nucleotide sequence ID" value="XM_009690830.1"/>
</dbReference>
<reference evidence="2 3" key="1">
    <citation type="journal article" date="2012" name="MBio">
        <title>Comparative genome analysis of three eukaryotic parasites with differing abilities to transform leukocytes reveals key mediators of Theileria-induced leukocyte transformation.</title>
        <authorList>
            <person name="Hayashida K."/>
            <person name="Hara Y."/>
            <person name="Abe T."/>
            <person name="Yamasaki C."/>
            <person name="Toyoda A."/>
            <person name="Kosuge T."/>
            <person name="Suzuki Y."/>
            <person name="Sato Y."/>
            <person name="Kawashima S."/>
            <person name="Katayama T."/>
            <person name="Wakaguri H."/>
            <person name="Inoue N."/>
            <person name="Homma K."/>
            <person name="Tada-Umezaki M."/>
            <person name="Yagi Y."/>
            <person name="Fujii Y."/>
            <person name="Habara T."/>
            <person name="Kanehisa M."/>
            <person name="Watanabe H."/>
            <person name="Ito K."/>
            <person name="Gojobori T."/>
            <person name="Sugawara H."/>
            <person name="Imanishi T."/>
            <person name="Weir W."/>
            <person name="Gardner M."/>
            <person name="Pain A."/>
            <person name="Shiels B."/>
            <person name="Hattori M."/>
            <person name="Nene V."/>
            <person name="Sugimoto C."/>
        </authorList>
    </citation>
    <scope>NUCLEOTIDE SEQUENCE [LARGE SCALE GENOMIC DNA]</scope>
    <source>
        <strain evidence="2 3">Shintoku</strain>
    </source>
</reference>
<feature type="compositionally biased region" description="Basic and acidic residues" evidence="1">
    <location>
        <begin position="81"/>
        <end position="99"/>
    </location>
</feature>
<keyword evidence="3" id="KW-1185">Reference proteome</keyword>
<evidence type="ECO:0000313" key="2">
    <source>
        <dbReference type="EMBL" id="BAM38824.1"/>
    </source>
</evidence>
<sequence length="112" mass="12941">MVQKTSNDSILRYSHCGICTLLHYKFPHPYFFDSATHLLLPLIFYALMCPCLKLGPTFAAKEGFDDEMPPHVIADFTKFRLSRDPPPEDKLDSLRRESQVHLQINSQSSEER</sequence>
<dbReference type="GeneID" id="20713222"/>
<proteinExistence type="predicted"/>
<evidence type="ECO:0000256" key="1">
    <source>
        <dbReference type="SAM" id="MobiDB-lite"/>
    </source>
</evidence>
<organism evidence="2 3">
    <name type="scientific">Theileria orientalis strain Shintoku</name>
    <dbReference type="NCBI Taxonomy" id="869250"/>
    <lineage>
        <taxon>Eukaryota</taxon>
        <taxon>Sar</taxon>
        <taxon>Alveolata</taxon>
        <taxon>Apicomplexa</taxon>
        <taxon>Aconoidasida</taxon>
        <taxon>Piroplasmida</taxon>
        <taxon>Theileriidae</taxon>
        <taxon>Theileria</taxon>
    </lineage>
</organism>
<feature type="region of interest" description="Disordered" evidence="1">
    <location>
        <begin position="81"/>
        <end position="112"/>
    </location>
</feature>
<dbReference type="AlphaFoldDB" id="J4DNE6"/>
<gene>
    <name evidence="2" type="ORF">TOT_010000292</name>
</gene>
<dbReference type="Proteomes" id="UP000003786">
    <property type="component" value="Chromosome 1"/>
</dbReference>
<dbReference type="VEuPathDB" id="PiroplasmaDB:TOT_010000292"/>